<dbReference type="Pfam" id="PF02502">
    <property type="entry name" value="LacAB_rpiB"/>
    <property type="match status" value="1"/>
</dbReference>
<dbReference type="GO" id="GO:0019316">
    <property type="term" value="P:D-allose catabolic process"/>
    <property type="evidence" value="ECO:0007669"/>
    <property type="project" value="TreeGrafter"/>
</dbReference>
<dbReference type="NCBIfam" id="NF004051">
    <property type="entry name" value="PRK05571.1"/>
    <property type="match status" value="1"/>
</dbReference>
<dbReference type="SUPFAM" id="SSF89623">
    <property type="entry name" value="Ribose/Galactose isomerase RpiB/AlsB"/>
    <property type="match status" value="1"/>
</dbReference>
<feature type="binding site" evidence="3">
    <location>
        <position position="137"/>
    </location>
    <ligand>
        <name>D-ribulose 5-phosphate</name>
        <dbReference type="ChEBI" id="CHEBI:58121"/>
    </ligand>
</feature>
<accession>A0A2C9DZ31</accession>
<dbReference type="InterPro" id="IPR036569">
    <property type="entry name" value="RpiB_LacA_LacB_sf"/>
</dbReference>
<dbReference type="GO" id="GO:0004751">
    <property type="term" value="F:ribose-5-phosphate isomerase activity"/>
    <property type="evidence" value="ECO:0007669"/>
    <property type="project" value="TreeGrafter"/>
</dbReference>
<evidence type="ECO:0000313" key="5">
    <source>
        <dbReference type="Proteomes" id="UP000002162"/>
    </source>
</evidence>
<dbReference type="NCBIfam" id="TIGR00689">
    <property type="entry name" value="rpiB_lacA_lacB"/>
    <property type="match status" value="1"/>
</dbReference>
<name>A0A2C9DZ31_UREP2</name>
<dbReference type="Proteomes" id="UP000002162">
    <property type="component" value="Chromosome"/>
</dbReference>
<dbReference type="EMBL" id="CP000942">
    <property type="protein sequence ID" value="ACA33217.1"/>
    <property type="molecule type" value="Genomic_DNA"/>
</dbReference>
<dbReference type="KEGG" id="upa:UPA3_0006"/>
<dbReference type="RefSeq" id="WP_006688688.1">
    <property type="nucleotide sequence ID" value="NC_010503.1"/>
</dbReference>
<dbReference type="HOGENOM" id="CLU_091396_4_1_14"/>
<sequence length="154" mass="17055">MIKKIYFGNDHAAYEIKDQIITHLKQKGYQIIDEGAQAALGSVDYSTYALKVANDVVNDTKNDSIGILLCGTGIGMNIAASKVHGTRVALVYNESSAKLAKEHNNANIITIGARENSLNQILKMIDDFLTSKFLGERHQKRLDIIAKYEKEQNS</sequence>
<dbReference type="PIRSF" id="PIRSF005384">
    <property type="entry name" value="RpiB_LacA_B"/>
    <property type="match status" value="1"/>
</dbReference>
<feature type="active site" description="Proton acceptor" evidence="2">
    <location>
        <position position="70"/>
    </location>
</feature>
<feature type="binding site" evidence="3">
    <location>
        <begin position="10"/>
        <end position="11"/>
    </location>
    <ligand>
        <name>D-ribulose 5-phosphate</name>
        <dbReference type="ChEBI" id="CHEBI:58121"/>
    </ligand>
</feature>
<gene>
    <name evidence="4" type="ordered locus">UPA3_0006</name>
</gene>
<feature type="binding site" evidence="3">
    <location>
        <begin position="71"/>
        <end position="75"/>
    </location>
    <ligand>
        <name>D-ribulose 5-phosphate</name>
        <dbReference type="ChEBI" id="CHEBI:58121"/>
    </ligand>
</feature>
<dbReference type="Gene3D" id="3.40.1400.10">
    <property type="entry name" value="Sugar-phosphate isomerase, RpiB/LacA/LacB"/>
    <property type="match status" value="1"/>
</dbReference>
<dbReference type="InterPro" id="IPR003500">
    <property type="entry name" value="RpiB_LacA_LacB"/>
</dbReference>
<evidence type="ECO:0000256" key="2">
    <source>
        <dbReference type="PIRSR" id="PIRSR005384-1"/>
    </source>
</evidence>
<dbReference type="AlphaFoldDB" id="A0A2C9DZ31"/>
<protein>
    <submittedName>
        <fullName evidence="4">Sugar-phosphate isomerase, RpiB/LacA/LacB family</fullName>
    </submittedName>
</protein>
<feature type="binding site" evidence="3">
    <location>
        <position position="141"/>
    </location>
    <ligand>
        <name>D-ribulose 5-phosphate</name>
        <dbReference type="ChEBI" id="CHEBI:58121"/>
    </ligand>
</feature>
<proteinExistence type="inferred from homology"/>
<dbReference type="PANTHER" id="PTHR30345">
    <property type="entry name" value="RIBOSE-5-PHOSPHATE ISOMERASE B"/>
    <property type="match status" value="1"/>
</dbReference>
<keyword evidence="4" id="KW-0413">Isomerase</keyword>
<dbReference type="GO" id="GO:0009052">
    <property type="term" value="P:pentose-phosphate shunt, non-oxidative branch"/>
    <property type="evidence" value="ECO:0007669"/>
    <property type="project" value="TreeGrafter"/>
</dbReference>
<comment type="similarity">
    <text evidence="1">Belongs to the LacAB/RpiB family.</text>
</comment>
<evidence type="ECO:0000256" key="3">
    <source>
        <dbReference type="PIRSR" id="PIRSR005384-2"/>
    </source>
</evidence>
<feature type="binding site" evidence="3">
    <location>
        <position position="114"/>
    </location>
    <ligand>
        <name>D-ribulose 5-phosphate</name>
        <dbReference type="ChEBI" id="CHEBI:58121"/>
    </ligand>
</feature>
<reference evidence="4 5" key="1">
    <citation type="submission" date="2008-02" db="EMBL/GenBank/DDBJ databases">
        <title>Genome sequence of Ureaplasma parvum serovar 3.</title>
        <authorList>
            <person name="Methe B.A."/>
            <person name="Glass J."/>
            <person name="Waites K."/>
            <person name="Shrivastava S."/>
        </authorList>
    </citation>
    <scope>NUCLEOTIDE SEQUENCE [LARGE SCALE GENOMIC DNA]</scope>
    <source>
        <strain evidence="5">ATCC 27815 / 27 / NCTC 11736</strain>
    </source>
</reference>
<feature type="binding site" evidence="3">
    <location>
        <position position="104"/>
    </location>
    <ligand>
        <name>D-ribulose 5-phosphate</name>
        <dbReference type="ChEBI" id="CHEBI:58121"/>
    </ligand>
</feature>
<evidence type="ECO:0000313" key="4">
    <source>
        <dbReference type="EMBL" id="ACA33217.1"/>
    </source>
</evidence>
<feature type="active site" description="Proton donor" evidence="2">
    <location>
        <position position="103"/>
    </location>
</feature>
<evidence type="ECO:0000256" key="1">
    <source>
        <dbReference type="ARBA" id="ARBA00008754"/>
    </source>
</evidence>
<dbReference type="GeneID" id="29672238"/>
<dbReference type="PANTHER" id="PTHR30345:SF0">
    <property type="entry name" value="DNA DAMAGE-REPAIR_TOLERATION PROTEIN DRT102"/>
    <property type="match status" value="1"/>
</dbReference>
<organism evidence="4 5">
    <name type="scientific">Ureaplasma parvum serovar 3 (strain ATCC 27815 / 27 / NCTC 11736)</name>
    <dbReference type="NCBI Taxonomy" id="505682"/>
    <lineage>
        <taxon>Bacteria</taxon>
        <taxon>Bacillati</taxon>
        <taxon>Mycoplasmatota</taxon>
        <taxon>Mycoplasmoidales</taxon>
        <taxon>Mycoplasmoidaceae</taxon>
        <taxon>Ureaplasma</taxon>
    </lineage>
</organism>